<dbReference type="GO" id="GO:0046872">
    <property type="term" value="F:metal ion binding"/>
    <property type="evidence" value="ECO:0007669"/>
    <property type="project" value="UniProtKB-KW"/>
</dbReference>
<dbReference type="InterPro" id="IPR051630">
    <property type="entry name" value="Corepressor-Demethylase"/>
</dbReference>
<organism evidence="17 18">
    <name type="scientific">Stylophora pistillata</name>
    <name type="common">Smooth cauliflower coral</name>
    <dbReference type="NCBI Taxonomy" id="50429"/>
    <lineage>
        <taxon>Eukaryota</taxon>
        <taxon>Metazoa</taxon>
        <taxon>Cnidaria</taxon>
        <taxon>Anthozoa</taxon>
        <taxon>Hexacorallia</taxon>
        <taxon>Scleractinia</taxon>
        <taxon>Astrocoeniina</taxon>
        <taxon>Pocilloporidae</taxon>
        <taxon>Stylophora</taxon>
    </lineage>
</organism>
<dbReference type="EC" id="1.14.11.68" evidence="12"/>
<keyword evidence="18" id="KW-1185">Reference proteome</keyword>
<dbReference type="InterPro" id="IPR011990">
    <property type="entry name" value="TPR-like_helical_dom_sf"/>
</dbReference>
<dbReference type="Proteomes" id="UP000225706">
    <property type="component" value="Unassembled WGS sequence"/>
</dbReference>
<keyword evidence="9" id="KW-0408">Iron</keyword>
<dbReference type="SUPFAM" id="SSF53067">
    <property type="entry name" value="Actin-like ATPase domain"/>
    <property type="match status" value="2"/>
</dbReference>
<feature type="compositionally biased region" description="Basic and acidic residues" evidence="15">
    <location>
        <begin position="1308"/>
        <end position="1317"/>
    </location>
</feature>
<comment type="similarity">
    <text evidence="11">Belongs to the UTX family.</text>
</comment>
<keyword evidence="8" id="KW-0560">Oxidoreductase</keyword>
<evidence type="ECO:0000256" key="10">
    <source>
        <dbReference type="ARBA" id="ARBA00023242"/>
    </source>
</evidence>
<comment type="cofactor">
    <cofactor evidence="1">
        <name>Fe(2+)</name>
        <dbReference type="ChEBI" id="CHEBI:29033"/>
    </cofactor>
</comment>
<dbReference type="Gene3D" id="2.60.120.650">
    <property type="entry name" value="Cupin"/>
    <property type="match status" value="1"/>
</dbReference>
<dbReference type="PANTHER" id="PTHR14017:SF1">
    <property type="entry name" value="LD02225P"/>
    <property type="match status" value="1"/>
</dbReference>
<dbReference type="PROSITE" id="PS51184">
    <property type="entry name" value="JMJC"/>
    <property type="match status" value="1"/>
</dbReference>
<evidence type="ECO:0000256" key="5">
    <source>
        <dbReference type="ARBA" id="ARBA00022833"/>
    </source>
</evidence>
<name>A0A2B4RZI0_STYPI</name>
<evidence type="ECO:0000313" key="17">
    <source>
        <dbReference type="EMBL" id="PFX21960.1"/>
    </source>
</evidence>
<dbReference type="InterPro" id="IPR019734">
    <property type="entry name" value="TPR_rpt"/>
</dbReference>
<dbReference type="SMART" id="SM00028">
    <property type="entry name" value="TPR"/>
    <property type="match status" value="6"/>
</dbReference>
<keyword evidence="17" id="KW-0489">Methyltransferase</keyword>
<keyword evidence="10" id="KW-0539">Nucleus</keyword>
<dbReference type="Pfam" id="PF21322">
    <property type="entry name" value="KDM6_C-hel"/>
    <property type="match status" value="1"/>
</dbReference>
<feature type="repeat" description="TPR" evidence="14">
    <location>
        <begin position="488"/>
        <end position="521"/>
    </location>
</feature>
<dbReference type="STRING" id="50429.A0A2B4RZI0"/>
<dbReference type="SMART" id="SM00558">
    <property type="entry name" value="JmjC"/>
    <property type="match status" value="1"/>
</dbReference>
<reference evidence="18" key="1">
    <citation type="journal article" date="2017" name="bioRxiv">
        <title>Comparative analysis of the genomes of Stylophora pistillata and Acropora digitifera provides evidence for extensive differences between species of corals.</title>
        <authorList>
            <person name="Voolstra C.R."/>
            <person name="Li Y."/>
            <person name="Liew Y.J."/>
            <person name="Baumgarten S."/>
            <person name="Zoccola D."/>
            <person name="Flot J.-F."/>
            <person name="Tambutte S."/>
            <person name="Allemand D."/>
            <person name="Aranda M."/>
        </authorList>
    </citation>
    <scope>NUCLEOTIDE SEQUENCE [LARGE SCALE GENOMIC DNA]</scope>
</reference>
<dbReference type="InterPro" id="IPR048562">
    <property type="entry name" value="KDM6A_B-like_C-hel"/>
</dbReference>
<feature type="repeat" description="TPR" evidence="14">
    <location>
        <begin position="526"/>
        <end position="559"/>
    </location>
</feature>
<evidence type="ECO:0000256" key="4">
    <source>
        <dbReference type="ARBA" id="ARBA00022723"/>
    </source>
</evidence>
<dbReference type="GO" id="GO:0071558">
    <property type="term" value="F:histone H3K27me2/H3K27me3 demethylase activity"/>
    <property type="evidence" value="ECO:0007669"/>
    <property type="project" value="UniProtKB-EC"/>
</dbReference>
<evidence type="ECO:0000259" key="16">
    <source>
        <dbReference type="PROSITE" id="PS51184"/>
    </source>
</evidence>
<dbReference type="GO" id="GO:0000978">
    <property type="term" value="F:RNA polymerase II cis-regulatory region sequence-specific DNA binding"/>
    <property type="evidence" value="ECO:0007669"/>
    <property type="project" value="TreeGrafter"/>
</dbReference>
<dbReference type="PANTHER" id="PTHR14017">
    <property type="entry name" value="LYSINE-SPECIFIC DEMETHYLASE"/>
    <property type="match status" value="1"/>
</dbReference>
<gene>
    <name evidence="17" type="primary">Kdm6a</name>
    <name evidence="17" type="ORF">AWC38_SpisGene13538</name>
</gene>
<evidence type="ECO:0000256" key="13">
    <source>
        <dbReference type="ARBA" id="ARBA00048695"/>
    </source>
</evidence>
<dbReference type="Gene3D" id="3.30.420.40">
    <property type="match status" value="3"/>
</dbReference>
<dbReference type="Pfam" id="PF13431">
    <property type="entry name" value="TPR_17"/>
    <property type="match status" value="1"/>
</dbReference>
<dbReference type="Gene3D" id="1.25.40.10">
    <property type="entry name" value="Tetratricopeptide repeat domain"/>
    <property type="match status" value="2"/>
</dbReference>
<keyword evidence="7" id="KW-0223">Dioxygenase</keyword>
<dbReference type="OrthoDB" id="418911at2759"/>
<dbReference type="FunFam" id="3.30.420.40:FF:000102">
    <property type="entry name" value="Putative glycerol kinase 5"/>
    <property type="match status" value="1"/>
</dbReference>
<dbReference type="FunFam" id="2.10.110.20:FF:000001">
    <property type="entry name" value="lysine-specific demethylase 6A isoform X2"/>
    <property type="match status" value="1"/>
</dbReference>
<evidence type="ECO:0000256" key="11">
    <source>
        <dbReference type="ARBA" id="ARBA00034483"/>
    </source>
</evidence>
<dbReference type="FunFam" id="1.20.58.1370:FF:000001">
    <property type="entry name" value="lysine-specific demethylase 6A isoform X2"/>
    <property type="match status" value="1"/>
</dbReference>
<dbReference type="InterPro" id="IPR003347">
    <property type="entry name" value="JmjC_dom"/>
</dbReference>
<keyword evidence="3" id="KW-0597">Phosphoprotein</keyword>
<feature type="region of interest" description="Disordered" evidence="15">
    <location>
        <begin position="1308"/>
        <end position="1336"/>
    </location>
</feature>
<dbReference type="SUPFAM" id="SSF51197">
    <property type="entry name" value="Clavaminate synthase-like"/>
    <property type="match status" value="1"/>
</dbReference>
<comment type="caution">
    <text evidence="17">The sequence shown here is derived from an EMBL/GenBank/DDBJ whole genome shotgun (WGS) entry which is preliminary data.</text>
</comment>
<evidence type="ECO:0000256" key="6">
    <source>
        <dbReference type="ARBA" id="ARBA00022853"/>
    </source>
</evidence>
<keyword evidence="6" id="KW-0156">Chromatin regulator</keyword>
<protein>
    <recommendedName>
        <fullName evidence="12">[histone H3]-trimethyl-L-lysine(27) demethylase</fullName>
        <ecNumber evidence="12">1.14.11.68</ecNumber>
    </recommendedName>
</protein>
<dbReference type="InterPro" id="IPR046941">
    <property type="entry name" value="KDM6_GATAL_sf"/>
</dbReference>
<dbReference type="InterPro" id="IPR018485">
    <property type="entry name" value="FGGY_C"/>
</dbReference>
<dbReference type="GO" id="GO:0032259">
    <property type="term" value="P:methylation"/>
    <property type="evidence" value="ECO:0007669"/>
    <property type="project" value="UniProtKB-KW"/>
</dbReference>
<keyword evidence="5" id="KW-0862">Zinc</keyword>
<feature type="domain" description="JmjC" evidence="16">
    <location>
        <begin position="1339"/>
        <end position="1496"/>
    </location>
</feature>
<feature type="repeat" description="TPR" evidence="14">
    <location>
        <begin position="680"/>
        <end position="713"/>
    </location>
</feature>
<keyword evidence="14" id="KW-0802">TPR repeat</keyword>
<evidence type="ECO:0000256" key="2">
    <source>
        <dbReference type="ARBA" id="ARBA00004123"/>
    </source>
</evidence>
<evidence type="ECO:0000256" key="7">
    <source>
        <dbReference type="ARBA" id="ARBA00022964"/>
    </source>
</evidence>
<keyword evidence="17" id="KW-0808">Transferase</keyword>
<comment type="subcellular location">
    <subcellularLocation>
        <location evidence="2">Nucleus</location>
    </subcellularLocation>
</comment>
<dbReference type="Gene3D" id="1.20.58.1370">
    <property type="match status" value="1"/>
</dbReference>
<dbReference type="CDD" id="cd07793">
    <property type="entry name" value="ASKHA_NBD_FGGY_GK5-like"/>
    <property type="match status" value="1"/>
</dbReference>
<dbReference type="Gene3D" id="2.10.110.20">
    <property type="match status" value="1"/>
</dbReference>
<evidence type="ECO:0000256" key="9">
    <source>
        <dbReference type="ARBA" id="ARBA00023004"/>
    </source>
</evidence>
<evidence type="ECO:0000256" key="12">
    <source>
        <dbReference type="ARBA" id="ARBA00034525"/>
    </source>
</evidence>
<accession>A0A2B4RZI0</accession>
<evidence type="ECO:0000256" key="1">
    <source>
        <dbReference type="ARBA" id="ARBA00001954"/>
    </source>
</evidence>
<dbReference type="Pfam" id="PF21326">
    <property type="entry name" value="KDM6_GATAL"/>
    <property type="match status" value="1"/>
</dbReference>
<comment type="catalytic activity">
    <reaction evidence="13">
        <text>N(6),N(6),N(6)-trimethyl-L-lysyl(27)-[histone H3] + 2 2-oxoglutarate + 2 O2 = N(6)-methyl-L-lysyl(27)-[histone H3] + 2 formaldehyde + 2 succinate + 2 CO2</text>
        <dbReference type="Rhea" id="RHEA:60224"/>
        <dbReference type="Rhea" id="RHEA-COMP:15535"/>
        <dbReference type="Rhea" id="RHEA-COMP:15544"/>
        <dbReference type="ChEBI" id="CHEBI:15379"/>
        <dbReference type="ChEBI" id="CHEBI:16526"/>
        <dbReference type="ChEBI" id="CHEBI:16810"/>
        <dbReference type="ChEBI" id="CHEBI:16842"/>
        <dbReference type="ChEBI" id="CHEBI:30031"/>
        <dbReference type="ChEBI" id="CHEBI:61929"/>
        <dbReference type="ChEBI" id="CHEBI:61961"/>
        <dbReference type="EC" id="1.14.11.68"/>
    </reaction>
</comment>
<dbReference type="PROSITE" id="PS50005">
    <property type="entry name" value="TPR"/>
    <property type="match status" value="3"/>
</dbReference>
<dbReference type="InterPro" id="IPR018484">
    <property type="entry name" value="FGGY_N"/>
</dbReference>
<dbReference type="Pfam" id="PF02373">
    <property type="entry name" value="JmjC"/>
    <property type="match status" value="1"/>
</dbReference>
<dbReference type="EMBL" id="LSMT01000257">
    <property type="protein sequence ID" value="PFX21960.1"/>
    <property type="molecule type" value="Genomic_DNA"/>
</dbReference>
<dbReference type="Pfam" id="PF00370">
    <property type="entry name" value="FGGY_N"/>
    <property type="match status" value="1"/>
</dbReference>
<evidence type="ECO:0000313" key="18">
    <source>
        <dbReference type="Proteomes" id="UP000225706"/>
    </source>
</evidence>
<dbReference type="InterPro" id="IPR037444">
    <property type="entry name" value="GK5"/>
</dbReference>
<evidence type="ECO:0000256" key="14">
    <source>
        <dbReference type="PROSITE-ProRule" id="PRU00339"/>
    </source>
</evidence>
<evidence type="ECO:0000256" key="8">
    <source>
        <dbReference type="ARBA" id="ARBA00023002"/>
    </source>
</evidence>
<keyword evidence="4" id="KW-0479">Metal-binding</keyword>
<proteinExistence type="inferred from homology"/>
<dbReference type="InterPro" id="IPR043129">
    <property type="entry name" value="ATPase_NBD"/>
</dbReference>
<dbReference type="GO" id="GO:0005975">
    <property type="term" value="P:carbohydrate metabolic process"/>
    <property type="evidence" value="ECO:0007669"/>
    <property type="project" value="InterPro"/>
</dbReference>
<evidence type="ECO:0000256" key="15">
    <source>
        <dbReference type="SAM" id="MobiDB-lite"/>
    </source>
</evidence>
<dbReference type="GO" id="GO:0031490">
    <property type="term" value="F:chromatin DNA binding"/>
    <property type="evidence" value="ECO:0007669"/>
    <property type="project" value="TreeGrafter"/>
</dbReference>
<dbReference type="Pfam" id="PF02782">
    <property type="entry name" value="FGGY_C"/>
    <property type="match status" value="1"/>
</dbReference>
<dbReference type="GO" id="GO:0044666">
    <property type="term" value="C:MLL3/4 complex"/>
    <property type="evidence" value="ECO:0007669"/>
    <property type="project" value="TreeGrafter"/>
</dbReference>
<sequence length="1646" mass="181539">MARAVDQRRSHSAVNIISIDIGTTTIGCHHFDSSGISLYHTSRKVELLYPQLGGVELDPDVLWEQFVDVITEVMEASNLQAEDVTALGISTMRGTFITWDRKTGKPYHNFISWQDMRAGNCVESWNKSLTLKSLNVGSKFLHMISRQKKYLAGSVISFSTQHTSIRLHWLFKTHPDLAKKADMGVLAFGTIDSWLIWKLTKGQLHVTDYSNASGTGMFDPFIVADQQAAVFGQCCFDAGDVNCTMGTGSFLDINTGSYPHASVAGFYDDVSKTSEMAFSVETSGGVYFVPAFNGLQAPINDNKACVSLMGIKSTTNKAHITRAILESIAFRFTQLYETVVGETHIPLMSSIKVDGGISNNDFVLELMSSLTCQTIDRPSQTDMSTLGAAFLAGLSAGVWKSRDELKAIRCSQALFQPKASIRDKFLKNYDEWKEALHRSKNCRLYGFLRIQDPVGDPSLPDLNHKSLLLKGVAFLEKELQREGKSVHPSTFCRLGHIHLLLDDFPKALSAYQRFFNVQQVDYWKDATFLYGLGIVYFNFSAYPWAVKIFQQVLYIDPSFNCSNEVHLRLGIILKEQGSCEASIKHFQMALMDSSPCSLSKVEIRFHLGHLFEMQNKCDLAQEMYETIIESPNTPNAVRANAYKQLGWMYYNKEHLGDRTSRMEKAVQLLLKAIETDPNSGAAWYLIGRCYAMQGKVHDAFTSYRHAIDKSEANADTWCSIGDAIACYSAARKYGATDNTIEARVKALQAQLAMMPQQGKAQKKNIPSVDEAWQLPIPAELTTRTIRNAQVKLLTSAQMQGLQQQQLQQIYLQQQQQQQQQVTEPNNAQAHSAVPMENAVMYSGKNMANHVSLQDGKGENHDGLNQASVPASSSGENWSNAVQPQNGQILVSTCSENQFAKSTDSLTQTVTSIIATQGITLSLPGPFSQSESIFTEAHSNSTVAAMETSLAGGDPMMAVTEEHNSIAGSNALTITSPLSNFVSTSSNATMFNSSAPSSEGTILLQGESGTTATCEQSLSNEMHSALLNEINCTADVKPSPLTGTSDPTLSNGPMSTYTGFPSSAAGAASGLSTISPFSPPSHYVMSPTQKSPFHPTASQLSPSLTQPLSIINPSCLSPSSGLQGGQSAFSPASLIPTDLLSPSKQLAVISPSSSSKSPFNLSTGGDNLAVPKLNLLFDSNALPHPPDTPLPPLPTDKLSPQTPSIYVENKKDAFSPALQNLVLSNSNPILVIRGLAAALRLDLSLFSTKTLVETNGEHQVEVRTQRLQASDENWDAAGENKVWLCESSRSYTTIAKYAQYQANSFQESLKEEQDRQAGIKEPSQSDSDSSSSSKKDKINTSLTSFFSVRTVVSPGNMLSHIGHTILGMNSVQLYMKIPGCRTPGHQENNNFYAININIGPGDSEWFAIPTEYWGVLHNLCEKNNVNFLTGSWWPILEELYEERVPVYRFIQRPGDLVWLSPGVVHWVQSSGWCNNIAWNVGPLTEDMYTAAIERYEWNKLQGEKSIVAMLHLSWNLARNVKVTERKLFEHIRVVLARSLRYCQITVEKLKHAGIDVVWHGKRQNEGSHYCAQCEVEVFNILFVTGTKKHSVYCQDCARKTSGDLAGFTVLNQYMLEELTEVYNSFKLHAFNEASSVHDHFNVNLPRL</sequence>
<dbReference type="GO" id="GO:0010468">
    <property type="term" value="P:regulation of gene expression"/>
    <property type="evidence" value="ECO:0007669"/>
    <property type="project" value="TreeGrafter"/>
</dbReference>
<dbReference type="SUPFAM" id="SSF81901">
    <property type="entry name" value="HCP-like"/>
    <property type="match status" value="1"/>
</dbReference>
<evidence type="ECO:0000256" key="3">
    <source>
        <dbReference type="ARBA" id="ARBA00022553"/>
    </source>
</evidence>
<dbReference type="InterPro" id="IPR048560">
    <property type="entry name" value="KDM6A_B-like_GATAL"/>
</dbReference>
<dbReference type="GO" id="GO:0008168">
    <property type="term" value="F:methyltransferase activity"/>
    <property type="evidence" value="ECO:0007669"/>
    <property type="project" value="UniProtKB-KW"/>
</dbReference>
<dbReference type="GO" id="GO:0016301">
    <property type="term" value="F:kinase activity"/>
    <property type="evidence" value="ECO:0007669"/>
    <property type="project" value="InterPro"/>
</dbReference>